<organism evidence="11 12">
    <name type="scientific">Ezakiella coagulans</name>
    <dbReference type="NCBI Taxonomy" id="46507"/>
    <lineage>
        <taxon>Bacteria</taxon>
        <taxon>Bacillati</taxon>
        <taxon>Bacillota</taxon>
        <taxon>Tissierellia</taxon>
        <taxon>Ezakiella</taxon>
    </lineage>
</organism>
<dbReference type="Pfam" id="PF00512">
    <property type="entry name" value="HisKA"/>
    <property type="match status" value="1"/>
</dbReference>
<dbReference type="GO" id="GO:0005886">
    <property type="term" value="C:plasma membrane"/>
    <property type="evidence" value="ECO:0007669"/>
    <property type="project" value="TreeGrafter"/>
</dbReference>
<reference evidence="11 12" key="1">
    <citation type="submission" date="2018-04" db="EMBL/GenBank/DDBJ databases">
        <title>Genomic Encyclopedia of Type Strains, Phase IV (KMG-IV): sequencing the most valuable type-strain genomes for metagenomic binning, comparative biology and taxonomic classification.</title>
        <authorList>
            <person name="Goeker M."/>
        </authorList>
    </citation>
    <scope>NUCLEOTIDE SEQUENCE [LARGE SCALE GENOMIC DNA]</scope>
    <source>
        <strain evidence="11 12">DSM 20705</strain>
    </source>
</reference>
<feature type="domain" description="Histidine kinase" evidence="10">
    <location>
        <begin position="347"/>
        <end position="560"/>
    </location>
</feature>
<evidence type="ECO:0000256" key="4">
    <source>
        <dbReference type="ARBA" id="ARBA00022553"/>
    </source>
</evidence>
<gene>
    <name evidence="11" type="ORF">C7381_102113</name>
</gene>
<evidence type="ECO:0000256" key="5">
    <source>
        <dbReference type="ARBA" id="ARBA00022679"/>
    </source>
</evidence>
<keyword evidence="5" id="KW-0808">Transferase</keyword>
<dbReference type="Gene3D" id="3.30.565.10">
    <property type="entry name" value="Histidine kinase-like ATPase, C-terminal domain"/>
    <property type="match status" value="1"/>
</dbReference>
<keyword evidence="9" id="KW-0812">Transmembrane</keyword>
<dbReference type="PRINTS" id="PR00344">
    <property type="entry name" value="BCTRLSENSOR"/>
</dbReference>
<dbReference type="PANTHER" id="PTHR45453:SF1">
    <property type="entry name" value="PHOSPHATE REGULON SENSOR PROTEIN PHOR"/>
    <property type="match status" value="1"/>
</dbReference>
<sequence>MKRSLFKRFSILVLLMVILITLATTLNFYDGYKDFHERKLLDILDFLKNMNLEDAEHEKEFDAAKKSFRGIRITLVDTDGNVIYDTDEAASKMESHSTRKEIVEAKDLGKGSDIRKSDTLGENFYYFATRLSNGNILRVSEMQKNIFSSFKDSIIPVVFILFIGLIIAFFSINHVSNKLVENLKDQFTAISHGESLDSEFPELYPIKRIVRDQQDELNERLDDLKEYRDTIEIIFRNMQDGFLFIDNVNRVEMINSKAIFLLGKEKNEGYMDKSVFYLIRDEKLIEILGEKDSKREEKIEVEIDDRKLLITIDPVLVSDNLVGRIIVIRDVTEESILERERREFTSNVTHELKTPLTSINGYAEMLTNNMVKNEDVPKVGNMILKSGNRMLTLVEKILSLSKVEEQKNNKKEEINVKELISDVVNTINSKAQNKNISITTELDEVRYTGVREVLEETVYNLVDNAVKYGKDDGKVWVKLVARDKGFKFIVKDDGIGIDDLDREKIFQRFYTADKSRNSADASGIGLSIVKHGVEVMGGTVILESKLGVGSTFEVFIPYNIV</sequence>
<evidence type="ECO:0000256" key="2">
    <source>
        <dbReference type="ARBA" id="ARBA00004370"/>
    </source>
</evidence>
<evidence type="ECO:0000256" key="6">
    <source>
        <dbReference type="ARBA" id="ARBA00022777"/>
    </source>
</evidence>
<feature type="transmembrane region" description="Helical" evidence="9">
    <location>
        <begin position="154"/>
        <end position="172"/>
    </location>
</feature>
<dbReference type="Proteomes" id="UP000245793">
    <property type="component" value="Unassembled WGS sequence"/>
</dbReference>
<dbReference type="SUPFAM" id="SSF55874">
    <property type="entry name" value="ATPase domain of HSP90 chaperone/DNA topoisomerase II/histidine kinase"/>
    <property type="match status" value="1"/>
</dbReference>
<dbReference type="GO" id="GO:0004721">
    <property type="term" value="F:phosphoprotein phosphatase activity"/>
    <property type="evidence" value="ECO:0007669"/>
    <property type="project" value="TreeGrafter"/>
</dbReference>
<comment type="catalytic activity">
    <reaction evidence="1">
        <text>ATP + protein L-histidine = ADP + protein N-phospho-L-histidine.</text>
        <dbReference type="EC" id="2.7.13.3"/>
    </reaction>
</comment>
<evidence type="ECO:0000256" key="7">
    <source>
        <dbReference type="ARBA" id="ARBA00023012"/>
    </source>
</evidence>
<dbReference type="EMBL" id="QEKV01000002">
    <property type="protein sequence ID" value="PVY95224.1"/>
    <property type="molecule type" value="Genomic_DNA"/>
</dbReference>
<accession>A0A2U1E5J7</accession>
<evidence type="ECO:0000256" key="3">
    <source>
        <dbReference type="ARBA" id="ARBA00012438"/>
    </source>
</evidence>
<keyword evidence="12" id="KW-1185">Reference proteome</keyword>
<dbReference type="CDD" id="cd00075">
    <property type="entry name" value="HATPase"/>
    <property type="match status" value="1"/>
</dbReference>
<dbReference type="GO" id="GO:0000155">
    <property type="term" value="F:phosphorelay sensor kinase activity"/>
    <property type="evidence" value="ECO:0007669"/>
    <property type="project" value="InterPro"/>
</dbReference>
<dbReference type="AlphaFoldDB" id="A0A2U1E5J7"/>
<evidence type="ECO:0000313" key="12">
    <source>
        <dbReference type="Proteomes" id="UP000245793"/>
    </source>
</evidence>
<dbReference type="InterPro" id="IPR031967">
    <property type="entry name" value="PhoR_single_Cache-like_dom"/>
</dbReference>
<dbReference type="InterPro" id="IPR004358">
    <property type="entry name" value="Sig_transdc_His_kin-like_C"/>
</dbReference>
<dbReference type="CDD" id="cd00082">
    <property type="entry name" value="HisKA"/>
    <property type="match status" value="1"/>
</dbReference>
<evidence type="ECO:0000256" key="9">
    <source>
        <dbReference type="SAM" id="Phobius"/>
    </source>
</evidence>
<evidence type="ECO:0000313" key="11">
    <source>
        <dbReference type="EMBL" id="PVY95224.1"/>
    </source>
</evidence>
<dbReference type="PROSITE" id="PS50109">
    <property type="entry name" value="HIS_KIN"/>
    <property type="match status" value="1"/>
</dbReference>
<dbReference type="InterPro" id="IPR050351">
    <property type="entry name" value="BphY/WalK/GraS-like"/>
</dbReference>
<feature type="transmembrane region" description="Helical" evidence="9">
    <location>
        <begin position="6"/>
        <end position="29"/>
    </location>
</feature>
<dbReference type="InterPro" id="IPR036890">
    <property type="entry name" value="HATPase_C_sf"/>
</dbReference>
<keyword evidence="9" id="KW-1133">Transmembrane helix</keyword>
<dbReference type="Pfam" id="PF16736">
    <property type="entry name" value="sCache_like"/>
    <property type="match status" value="1"/>
</dbReference>
<dbReference type="Gene3D" id="1.10.287.130">
    <property type="match status" value="1"/>
</dbReference>
<comment type="caution">
    <text evidence="11">The sequence shown here is derived from an EMBL/GenBank/DDBJ whole genome shotgun (WGS) entry which is preliminary data.</text>
</comment>
<dbReference type="FunFam" id="3.30.565.10:FF:000006">
    <property type="entry name" value="Sensor histidine kinase WalK"/>
    <property type="match status" value="1"/>
</dbReference>
<keyword evidence="7" id="KW-0902">Two-component regulatory system</keyword>
<dbReference type="PANTHER" id="PTHR45453">
    <property type="entry name" value="PHOSPHATE REGULON SENSOR PROTEIN PHOR"/>
    <property type="match status" value="1"/>
</dbReference>
<dbReference type="RefSeq" id="WP_116479703.1">
    <property type="nucleotide sequence ID" value="NZ_JBKYKF010000038.1"/>
</dbReference>
<keyword evidence="8 9" id="KW-0472">Membrane</keyword>
<evidence type="ECO:0000259" key="10">
    <source>
        <dbReference type="PROSITE" id="PS50109"/>
    </source>
</evidence>
<protein>
    <recommendedName>
        <fullName evidence="3">histidine kinase</fullName>
        <ecNumber evidence="3">2.7.13.3</ecNumber>
    </recommendedName>
</protein>
<evidence type="ECO:0000256" key="1">
    <source>
        <dbReference type="ARBA" id="ARBA00000085"/>
    </source>
</evidence>
<dbReference type="SUPFAM" id="SSF47384">
    <property type="entry name" value="Homodimeric domain of signal transducing histidine kinase"/>
    <property type="match status" value="1"/>
</dbReference>
<dbReference type="SMART" id="SM00388">
    <property type="entry name" value="HisKA"/>
    <property type="match status" value="1"/>
</dbReference>
<dbReference type="InterPro" id="IPR003594">
    <property type="entry name" value="HATPase_dom"/>
</dbReference>
<dbReference type="SMART" id="SM00387">
    <property type="entry name" value="HATPase_c"/>
    <property type="match status" value="1"/>
</dbReference>
<dbReference type="EC" id="2.7.13.3" evidence="3"/>
<comment type="subcellular location">
    <subcellularLocation>
        <location evidence="2">Membrane</location>
    </subcellularLocation>
</comment>
<dbReference type="InterPro" id="IPR005467">
    <property type="entry name" value="His_kinase_dom"/>
</dbReference>
<dbReference type="Gene3D" id="3.30.450.20">
    <property type="entry name" value="PAS domain"/>
    <property type="match status" value="2"/>
</dbReference>
<dbReference type="InterPro" id="IPR036097">
    <property type="entry name" value="HisK_dim/P_sf"/>
</dbReference>
<evidence type="ECO:0000256" key="8">
    <source>
        <dbReference type="ARBA" id="ARBA00023136"/>
    </source>
</evidence>
<dbReference type="Pfam" id="PF02518">
    <property type="entry name" value="HATPase_c"/>
    <property type="match status" value="1"/>
</dbReference>
<dbReference type="FunFam" id="1.10.287.130:FF:000001">
    <property type="entry name" value="Two-component sensor histidine kinase"/>
    <property type="match status" value="1"/>
</dbReference>
<name>A0A2U1E5J7_9FIRM</name>
<keyword evidence="6 11" id="KW-0418">Kinase</keyword>
<proteinExistence type="predicted"/>
<keyword evidence="4" id="KW-0597">Phosphoprotein</keyword>
<dbReference type="InterPro" id="IPR003661">
    <property type="entry name" value="HisK_dim/P_dom"/>
</dbReference>
<dbReference type="GO" id="GO:0016036">
    <property type="term" value="P:cellular response to phosphate starvation"/>
    <property type="evidence" value="ECO:0007669"/>
    <property type="project" value="TreeGrafter"/>
</dbReference>